<feature type="domain" description="Tudor" evidence="2">
    <location>
        <begin position="105"/>
        <end position="170"/>
    </location>
</feature>
<dbReference type="SUPFAM" id="SSF63748">
    <property type="entry name" value="Tudor/PWWP/MBT"/>
    <property type="match status" value="2"/>
</dbReference>
<evidence type="ECO:0000259" key="2">
    <source>
        <dbReference type="SMART" id="SM00333"/>
    </source>
</evidence>
<evidence type="ECO:0000313" key="3">
    <source>
        <dbReference type="EMBL" id="GMS96002.1"/>
    </source>
</evidence>
<dbReference type="EMBL" id="BTSX01000004">
    <property type="protein sequence ID" value="GMS96002.1"/>
    <property type="molecule type" value="Genomic_DNA"/>
</dbReference>
<proteinExistence type="predicted"/>
<evidence type="ECO:0000313" key="4">
    <source>
        <dbReference type="Proteomes" id="UP001432027"/>
    </source>
</evidence>
<gene>
    <name evidence="3" type="ORF">PENTCL1PPCAC_18177</name>
</gene>
<sequence>MDDVHRRRDRSTSPIFSVKEIKSKTNPDKRVRTEEKELLQNGFYDEKIDDNTHIRCCKINRIPMITTAEVTVVSVISPSLIFVRIVNHIRDQLVLREPSDIVPLADWELQEFYYVLCPIEDRAYGRARILKIEPHPSEILERLVQLLLIDDGNIVWANSSSLVSMDPDRSRGAKDLAYHPWQIQAISLAGIYPKKRPKNRDRKWDVSVRHRLQRILDGFDQFKAKAVTLSVTNNDYGVASVVSLFGLHVQKEDEEEGEKGKENWKEKRFKTPGSRHGVPEEIDIGSMVVGALPYDVEMIRLYDGKRQERFEMRLTQEEKKHLTSRFMEDYRLKCIPDWKPQVNPNKDPNSWMADVELESAVIDDMTVEWMKSEKYDYHSRFFISLEGAHTNSPWEFYGRPIKMVVEKEKEPTGGKGDEGGKEEKGGGDKKKEEGEEIIKSVDGKGTEGDPEAGLVKLGEADAMLKGNTILKNNASTLDVYYSKDGNRKQVTKQEIKRVLTDGKRAFAICQAGETRAEYTGLWQRVEILQANEYAATVRFVDSGGTDMVMYGALFHIHKDHTVWRALCVQLCIHGLRLEGKAGETWISGEISEEKYNAIEGFRKRMREDLPMSISIYPETMIPRDTFCESRTMTPVNDDHPIKSYQRPGVLFIEDIKVHGRNADIIQEMCTFKWAKRDPTVPFRLKAPTSL</sequence>
<organism evidence="3 4">
    <name type="scientific">Pristionchus entomophagus</name>
    <dbReference type="NCBI Taxonomy" id="358040"/>
    <lineage>
        <taxon>Eukaryota</taxon>
        <taxon>Metazoa</taxon>
        <taxon>Ecdysozoa</taxon>
        <taxon>Nematoda</taxon>
        <taxon>Chromadorea</taxon>
        <taxon>Rhabditida</taxon>
        <taxon>Rhabditina</taxon>
        <taxon>Diplogasteromorpha</taxon>
        <taxon>Diplogasteroidea</taxon>
        <taxon>Neodiplogasteridae</taxon>
        <taxon>Pristionchus</taxon>
    </lineage>
</organism>
<dbReference type="Proteomes" id="UP001432027">
    <property type="component" value="Unassembled WGS sequence"/>
</dbReference>
<protein>
    <recommendedName>
        <fullName evidence="2">Tudor domain-containing protein</fullName>
    </recommendedName>
</protein>
<dbReference type="InterPro" id="IPR002999">
    <property type="entry name" value="Tudor"/>
</dbReference>
<dbReference type="AlphaFoldDB" id="A0AAV5TP97"/>
<evidence type="ECO:0000256" key="1">
    <source>
        <dbReference type="SAM" id="MobiDB-lite"/>
    </source>
</evidence>
<comment type="caution">
    <text evidence="3">The sequence shown here is derived from an EMBL/GenBank/DDBJ whole genome shotgun (WGS) entry which is preliminary data.</text>
</comment>
<reference evidence="3" key="1">
    <citation type="submission" date="2023-10" db="EMBL/GenBank/DDBJ databases">
        <title>Genome assembly of Pristionchus species.</title>
        <authorList>
            <person name="Yoshida K."/>
            <person name="Sommer R.J."/>
        </authorList>
    </citation>
    <scope>NUCLEOTIDE SEQUENCE</scope>
    <source>
        <strain evidence="3">RS0144</strain>
    </source>
</reference>
<name>A0AAV5TP97_9BILA</name>
<accession>A0AAV5TP97</accession>
<keyword evidence="4" id="KW-1185">Reference proteome</keyword>
<feature type="region of interest" description="Disordered" evidence="1">
    <location>
        <begin position="253"/>
        <end position="276"/>
    </location>
</feature>
<dbReference type="SMART" id="SM00333">
    <property type="entry name" value="TUDOR"/>
    <property type="match status" value="2"/>
</dbReference>
<feature type="region of interest" description="Disordered" evidence="1">
    <location>
        <begin position="408"/>
        <end position="434"/>
    </location>
</feature>
<feature type="domain" description="Tudor" evidence="2">
    <location>
        <begin position="497"/>
        <end position="561"/>
    </location>
</feature>